<proteinExistence type="predicted"/>
<accession>A0A8S1DZP9</accession>
<feature type="region of interest" description="Disordered" evidence="1">
    <location>
        <begin position="79"/>
        <end position="117"/>
    </location>
</feature>
<organism evidence="2 3">
    <name type="scientific">Cloeon dipterum</name>
    <dbReference type="NCBI Taxonomy" id="197152"/>
    <lineage>
        <taxon>Eukaryota</taxon>
        <taxon>Metazoa</taxon>
        <taxon>Ecdysozoa</taxon>
        <taxon>Arthropoda</taxon>
        <taxon>Hexapoda</taxon>
        <taxon>Insecta</taxon>
        <taxon>Pterygota</taxon>
        <taxon>Palaeoptera</taxon>
        <taxon>Ephemeroptera</taxon>
        <taxon>Pisciforma</taxon>
        <taxon>Baetidae</taxon>
        <taxon>Cloeon</taxon>
    </lineage>
</organism>
<evidence type="ECO:0000313" key="3">
    <source>
        <dbReference type="Proteomes" id="UP000494165"/>
    </source>
</evidence>
<feature type="compositionally biased region" description="Basic and acidic residues" evidence="1">
    <location>
        <begin position="79"/>
        <end position="90"/>
    </location>
</feature>
<name>A0A8S1DZP9_9INSE</name>
<dbReference type="Proteomes" id="UP000494165">
    <property type="component" value="Unassembled WGS sequence"/>
</dbReference>
<dbReference type="EMBL" id="CADEPI010000500">
    <property type="protein sequence ID" value="CAB3386677.1"/>
    <property type="molecule type" value="Genomic_DNA"/>
</dbReference>
<feature type="region of interest" description="Disordered" evidence="1">
    <location>
        <begin position="1"/>
        <end position="34"/>
    </location>
</feature>
<feature type="compositionally biased region" description="Basic and acidic residues" evidence="1">
    <location>
        <begin position="196"/>
        <end position="207"/>
    </location>
</feature>
<sequence length="243" mass="27298">MSQLKPPSGQQLRPRSTAKRAATGQHSRFDARISDVSVLKRRNADLQRRIATQRRVDNKTARQTLLELLASMKEEAEKEIASRGAAERSRKSMALANSTPELAAGQTGGAGRRPKLRKSLSLSGSRMLFHNFLNTIRVSSKRRSRSQDSIFDLAYLDQDQQVVRKAARQAQQRRSPSVRSLSAEPRAPVTAVTRDPAGRHPEPADKFSRRRRPQCSAKAAEQIRAFERLISNYLQYNLPSTNL</sequence>
<evidence type="ECO:0000256" key="1">
    <source>
        <dbReference type="SAM" id="MobiDB-lite"/>
    </source>
</evidence>
<feature type="region of interest" description="Disordered" evidence="1">
    <location>
        <begin position="166"/>
        <end position="215"/>
    </location>
</feature>
<evidence type="ECO:0000313" key="2">
    <source>
        <dbReference type="EMBL" id="CAB3386677.1"/>
    </source>
</evidence>
<keyword evidence="3" id="KW-1185">Reference proteome</keyword>
<feature type="compositionally biased region" description="Low complexity" evidence="1">
    <location>
        <begin position="166"/>
        <end position="180"/>
    </location>
</feature>
<reference evidence="2 3" key="1">
    <citation type="submission" date="2020-04" db="EMBL/GenBank/DDBJ databases">
        <authorList>
            <person name="Alioto T."/>
            <person name="Alioto T."/>
            <person name="Gomez Garrido J."/>
        </authorList>
    </citation>
    <scope>NUCLEOTIDE SEQUENCE [LARGE SCALE GENOMIC DNA]</scope>
</reference>
<dbReference type="AlphaFoldDB" id="A0A8S1DZP9"/>
<feature type="compositionally biased region" description="Polar residues" evidence="1">
    <location>
        <begin position="1"/>
        <end position="14"/>
    </location>
</feature>
<protein>
    <submittedName>
        <fullName evidence="2">Uncharacterized protein</fullName>
    </submittedName>
</protein>
<gene>
    <name evidence="2" type="ORF">CLODIP_2_CD10213</name>
</gene>
<comment type="caution">
    <text evidence="2">The sequence shown here is derived from an EMBL/GenBank/DDBJ whole genome shotgun (WGS) entry which is preliminary data.</text>
</comment>